<organism evidence="1 2">
    <name type="scientific">Ascaris lumbricoides</name>
    <name type="common">Giant roundworm</name>
    <dbReference type="NCBI Taxonomy" id="6252"/>
    <lineage>
        <taxon>Eukaryota</taxon>
        <taxon>Metazoa</taxon>
        <taxon>Ecdysozoa</taxon>
        <taxon>Nematoda</taxon>
        <taxon>Chromadorea</taxon>
        <taxon>Rhabditida</taxon>
        <taxon>Spirurina</taxon>
        <taxon>Ascaridomorpha</taxon>
        <taxon>Ascaridoidea</taxon>
        <taxon>Ascarididae</taxon>
        <taxon>Ascaris</taxon>
    </lineage>
</organism>
<keyword evidence="1" id="KW-1185">Reference proteome</keyword>
<evidence type="ECO:0000313" key="2">
    <source>
        <dbReference type="WBParaSite" id="ALUE_0001457901-mRNA-1"/>
    </source>
</evidence>
<name>A0A0M3IAH4_ASCLU</name>
<protein>
    <submittedName>
        <fullName evidence="2">Peptidase S1 domain-containing protein</fullName>
    </submittedName>
</protein>
<evidence type="ECO:0000313" key="1">
    <source>
        <dbReference type="Proteomes" id="UP000036681"/>
    </source>
</evidence>
<proteinExistence type="predicted"/>
<dbReference type="WBParaSite" id="ALUE_0001457901-mRNA-1">
    <property type="protein sequence ID" value="ALUE_0001457901-mRNA-1"/>
    <property type="gene ID" value="ALUE_0001457901"/>
</dbReference>
<accession>A0A0M3IAH4</accession>
<sequence length="94" mass="10078">MHIATRNFGVDVIGVIIGTQSAEYGSRAYAVLCTSSTPFAVHKWGAIVKCKSAHFPRTSTGGKPGMTCGDVLLYHGGAFGRSTENHSYSSYRYS</sequence>
<reference evidence="2" key="1">
    <citation type="submission" date="2017-02" db="UniProtKB">
        <authorList>
            <consortium name="WormBaseParasite"/>
        </authorList>
    </citation>
    <scope>IDENTIFICATION</scope>
</reference>
<dbReference type="AlphaFoldDB" id="A0A0M3IAH4"/>
<dbReference type="Proteomes" id="UP000036681">
    <property type="component" value="Unplaced"/>
</dbReference>